<dbReference type="Pfam" id="PF00512">
    <property type="entry name" value="HisKA"/>
    <property type="match status" value="1"/>
</dbReference>
<evidence type="ECO:0000256" key="2">
    <source>
        <dbReference type="ARBA" id="ARBA00012438"/>
    </source>
</evidence>
<dbReference type="SUPFAM" id="SSF47384">
    <property type="entry name" value="Homodimeric domain of signal transducing histidine kinase"/>
    <property type="match status" value="1"/>
</dbReference>
<evidence type="ECO:0000256" key="3">
    <source>
        <dbReference type="ARBA" id="ARBA00022553"/>
    </source>
</evidence>
<evidence type="ECO:0000259" key="7">
    <source>
        <dbReference type="PROSITE" id="PS50110"/>
    </source>
</evidence>
<protein>
    <recommendedName>
        <fullName evidence="2">histidine kinase</fullName>
        <ecNumber evidence="2">2.7.13.3</ecNumber>
    </recommendedName>
</protein>
<dbReference type="SMART" id="SM00387">
    <property type="entry name" value="HATPase_c"/>
    <property type="match status" value="1"/>
</dbReference>
<evidence type="ECO:0000313" key="10">
    <source>
        <dbReference type="Proteomes" id="UP000606044"/>
    </source>
</evidence>
<dbReference type="InterPro" id="IPR000700">
    <property type="entry name" value="PAS-assoc_C"/>
</dbReference>
<keyword evidence="5" id="KW-0175">Coiled coil</keyword>
<dbReference type="PANTHER" id="PTHR43065">
    <property type="entry name" value="SENSOR HISTIDINE KINASE"/>
    <property type="match status" value="1"/>
</dbReference>
<dbReference type="Gene3D" id="1.10.287.130">
    <property type="match status" value="1"/>
</dbReference>
<dbReference type="InterPro" id="IPR004358">
    <property type="entry name" value="Sig_transdc_His_kin-like_C"/>
</dbReference>
<dbReference type="CDD" id="cd00130">
    <property type="entry name" value="PAS"/>
    <property type="match status" value="1"/>
</dbReference>
<dbReference type="PANTHER" id="PTHR43065:SF42">
    <property type="entry name" value="TWO-COMPONENT SENSOR PPRA"/>
    <property type="match status" value="1"/>
</dbReference>
<keyword evidence="10" id="KW-1185">Reference proteome</keyword>
<dbReference type="InterPro" id="IPR035965">
    <property type="entry name" value="PAS-like_dom_sf"/>
</dbReference>
<gene>
    <name evidence="9" type="primary">cvgSY</name>
    <name evidence="9" type="ORF">GCM10007301_47740</name>
</gene>
<dbReference type="Gene3D" id="3.30.565.10">
    <property type="entry name" value="Histidine kinase-like ATPase, C-terminal domain"/>
    <property type="match status" value="1"/>
</dbReference>
<dbReference type="GO" id="GO:0000155">
    <property type="term" value="F:phosphorelay sensor kinase activity"/>
    <property type="evidence" value="ECO:0007669"/>
    <property type="project" value="InterPro"/>
</dbReference>
<dbReference type="PRINTS" id="PR00344">
    <property type="entry name" value="BCTRLSENSOR"/>
</dbReference>
<feature type="domain" description="Histidine kinase" evidence="6">
    <location>
        <begin position="337"/>
        <end position="562"/>
    </location>
</feature>
<reference evidence="9" key="1">
    <citation type="journal article" date="2014" name="Int. J. Syst. Evol. Microbiol.">
        <title>Complete genome sequence of Corynebacterium casei LMG S-19264T (=DSM 44701T), isolated from a smear-ripened cheese.</title>
        <authorList>
            <consortium name="US DOE Joint Genome Institute (JGI-PGF)"/>
            <person name="Walter F."/>
            <person name="Albersmeier A."/>
            <person name="Kalinowski J."/>
            <person name="Ruckert C."/>
        </authorList>
    </citation>
    <scope>NUCLEOTIDE SEQUENCE</scope>
    <source>
        <strain evidence="9">CCM 7897</strain>
    </source>
</reference>
<dbReference type="AlphaFoldDB" id="A0A917CB74"/>
<feature type="domain" description="Response regulatory" evidence="7">
    <location>
        <begin position="582"/>
        <end position="697"/>
    </location>
</feature>
<dbReference type="InterPro" id="IPR036890">
    <property type="entry name" value="HATPase_C_sf"/>
</dbReference>
<feature type="coiled-coil region" evidence="5">
    <location>
        <begin position="273"/>
        <end position="328"/>
    </location>
</feature>
<dbReference type="Proteomes" id="UP000606044">
    <property type="component" value="Unassembled WGS sequence"/>
</dbReference>
<dbReference type="InterPro" id="IPR036097">
    <property type="entry name" value="HisK_dim/P_sf"/>
</dbReference>
<evidence type="ECO:0000313" key="9">
    <source>
        <dbReference type="EMBL" id="GGF82090.1"/>
    </source>
</evidence>
<dbReference type="SUPFAM" id="SSF55874">
    <property type="entry name" value="ATPase domain of HSP90 chaperone/DNA topoisomerase II/histidine kinase"/>
    <property type="match status" value="1"/>
</dbReference>
<dbReference type="InterPro" id="IPR005467">
    <property type="entry name" value="His_kinase_dom"/>
</dbReference>
<dbReference type="Gene3D" id="3.30.450.20">
    <property type="entry name" value="PAS domain"/>
    <property type="match status" value="1"/>
</dbReference>
<proteinExistence type="predicted"/>
<dbReference type="SUPFAM" id="SSF52172">
    <property type="entry name" value="CheY-like"/>
    <property type="match status" value="1"/>
</dbReference>
<keyword evidence="9" id="KW-0418">Kinase</keyword>
<dbReference type="EMBL" id="BMCT01000009">
    <property type="protein sequence ID" value="GGF82090.1"/>
    <property type="molecule type" value="Genomic_DNA"/>
</dbReference>
<evidence type="ECO:0000256" key="5">
    <source>
        <dbReference type="SAM" id="Coils"/>
    </source>
</evidence>
<organism evidence="9 10">
    <name type="scientific">Azorhizobium oxalatiphilum</name>
    <dbReference type="NCBI Taxonomy" id="980631"/>
    <lineage>
        <taxon>Bacteria</taxon>
        <taxon>Pseudomonadati</taxon>
        <taxon>Pseudomonadota</taxon>
        <taxon>Alphaproteobacteria</taxon>
        <taxon>Hyphomicrobiales</taxon>
        <taxon>Xanthobacteraceae</taxon>
        <taxon>Azorhizobium</taxon>
    </lineage>
</organism>
<evidence type="ECO:0000256" key="1">
    <source>
        <dbReference type="ARBA" id="ARBA00000085"/>
    </source>
</evidence>
<dbReference type="InterPro" id="IPR013656">
    <property type="entry name" value="PAS_4"/>
</dbReference>
<comment type="catalytic activity">
    <reaction evidence="1">
        <text>ATP + protein L-histidine = ADP + protein N-phospho-L-histidine.</text>
        <dbReference type="EC" id="2.7.13.3"/>
    </reaction>
</comment>
<dbReference type="Gene3D" id="3.40.50.2300">
    <property type="match status" value="1"/>
</dbReference>
<evidence type="ECO:0000259" key="8">
    <source>
        <dbReference type="PROSITE" id="PS50113"/>
    </source>
</evidence>
<reference evidence="9" key="2">
    <citation type="submission" date="2020-09" db="EMBL/GenBank/DDBJ databases">
        <authorList>
            <person name="Sun Q."/>
            <person name="Sedlacek I."/>
        </authorList>
    </citation>
    <scope>NUCLEOTIDE SEQUENCE</scope>
    <source>
        <strain evidence="9">CCM 7897</strain>
    </source>
</reference>
<dbReference type="Pfam" id="PF08448">
    <property type="entry name" value="PAS_4"/>
    <property type="match status" value="1"/>
</dbReference>
<dbReference type="SMART" id="SM00388">
    <property type="entry name" value="HisKA"/>
    <property type="match status" value="1"/>
</dbReference>
<feature type="modified residue" description="4-aspartylphosphate" evidence="4">
    <location>
        <position position="632"/>
    </location>
</feature>
<evidence type="ECO:0000259" key="6">
    <source>
        <dbReference type="PROSITE" id="PS50109"/>
    </source>
</evidence>
<dbReference type="InterPro" id="IPR001789">
    <property type="entry name" value="Sig_transdc_resp-reg_receiver"/>
</dbReference>
<keyword evidence="3 4" id="KW-0597">Phosphoprotein</keyword>
<dbReference type="Pfam" id="PF00072">
    <property type="entry name" value="Response_reg"/>
    <property type="match status" value="1"/>
</dbReference>
<evidence type="ECO:0000256" key="4">
    <source>
        <dbReference type="PROSITE-ProRule" id="PRU00169"/>
    </source>
</evidence>
<dbReference type="SMART" id="SM00448">
    <property type="entry name" value="REC"/>
    <property type="match status" value="1"/>
</dbReference>
<name>A0A917CB74_9HYPH</name>
<dbReference type="CDD" id="cd00082">
    <property type="entry name" value="HisKA"/>
    <property type="match status" value="1"/>
</dbReference>
<dbReference type="InterPro" id="IPR003661">
    <property type="entry name" value="HisK_dim/P_dom"/>
</dbReference>
<dbReference type="PROSITE" id="PS50113">
    <property type="entry name" value="PAC"/>
    <property type="match status" value="1"/>
</dbReference>
<dbReference type="PROSITE" id="PS50109">
    <property type="entry name" value="HIS_KIN"/>
    <property type="match status" value="1"/>
</dbReference>
<dbReference type="InterPro" id="IPR011006">
    <property type="entry name" value="CheY-like_superfamily"/>
</dbReference>
<dbReference type="Pfam" id="PF02518">
    <property type="entry name" value="HATPase_c"/>
    <property type="match status" value="1"/>
</dbReference>
<feature type="domain" description="PAC" evidence="8">
    <location>
        <begin position="233"/>
        <end position="285"/>
    </location>
</feature>
<dbReference type="InterPro" id="IPR003594">
    <property type="entry name" value="HATPase_dom"/>
</dbReference>
<dbReference type="SUPFAM" id="SSF55785">
    <property type="entry name" value="PYP-like sensor domain (PAS domain)"/>
    <property type="match status" value="1"/>
</dbReference>
<dbReference type="EC" id="2.7.13.3" evidence="2"/>
<dbReference type="PROSITE" id="PS50110">
    <property type="entry name" value="RESPONSE_REGULATORY"/>
    <property type="match status" value="1"/>
</dbReference>
<accession>A0A917CB74</accession>
<dbReference type="InterPro" id="IPR000014">
    <property type="entry name" value="PAS"/>
</dbReference>
<comment type="caution">
    <text evidence="9">The sequence shown here is derived from an EMBL/GenBank/DDBJ whole genome shotgun (WGS) entry which is preliminary data.</text>
</comment>
<sequence>MATLSHRTASEGYRVLICAPYGRDAESVATLLGANGYGVTQCASLDEVATSIDDSTGAILVTEEALSTDLGALNRALEGQPSWSDVPFVLLAGRQPRRQFIAEAVRRRLPDSAINVILLERPLSSESLISAIGAAMRARQKQFEMRDRLAQLDAQQARLVTLLDNLPVGVAFINPDGSTLLSNPAFRRFLPSGDVPSRQSDGPERWIGHEEDGTRITRERFVAARALRGEAVLGTEFRYHAPPEPDVWTRVSGIPLKTPDSDVAGAIAVIVDIDEQKRAQETLAGAAQKLEQQVAQRTAELEETLAQLRAEAQQRELAQAALRQAQKMEAVGQLTGGIAHDFNNMLTGIIGAIDVMRRRIAANRTDDLDRFMEAAYVSAQRAAGLTQRLLAFSRRQSLDSRPTDINALVLSLEDLLRRTMSERIDVRISVTPDLPAALVDANQLESAILNLAINARDAMPDGGQLTVKTRPADLGAADCTPHPGMKPGRYVVVTVSDTGVGMDTAVLEKVFDPFFTTKPVGQGTGLGLSMVYGFAKQSNGQVRIKSQPGAGTQVQILLPATQQAQPPERIAPQAVIEGSGQTVLLVEDDASVRLLVRDVLEELGYAAMEAAEPSAAVQLLETGHRFDLMVSDVGLPGMNGRQLAEIARQHLPEIPILFITGYAENAALRAGFLGTNMAMITKPFQIEDLSAKISEMLR</sequence>
<keyword evidence="9" id="KW-0808">Transferase</keyword>